<evidence type="ECO:0000313" key="2">
    <source>
        <dbReference type="EMBL" id="MCL1105428.1"/>
    </source>
</evidence>
<feature type="transmembrane region" description="Helical" evidence="1">
    <location>
        <begin position="328"/>
        <end position="350"/>
    </location>
</feature>
<sequence length="414" mass="45823">MINQDPVILGLLAITLGLIFYTSASTHRYWQTFYRYVPVMVACYVVPSLFNTFGLVDTSTSQLSSIASRYIMPACLTLLIISVDIKSMLMLGPKIIVLFIVGSIGIILGGPFSLYVFSMLSPELINWHGTEAAWRAMATLAGNWVGGTANQLAMKEVYTVDDNMFAIMISVNVVFSALWMSFLLFCANHANAIDSKLKADNNGINKLVESINLRDKAFSKFKLPIPTLSSYMAIFTVAFGVTGLAHLGADLFVPFFSHHYPQSEKLSFTSHFFWIVIIVTSVSIILSYTKVRRLERQGASKISTVLLYLLIATMGLKMDLTMINDFPIYFAIGFVWLAFHALLILIAGLIIKAPLAYMAISSQCCIGGAASSPIVAMAFNRHLAPVAVMFSVFGYAWANYMVWICAELMRMINQ</sequence>
<feature type="transmembrane region" description="Helical" evidence="1">
    <location>
        <begin position="95"/>
        <end position="117"/>
    </location>
</feature>
<dbReference type="RefSeq" id="WP_188924979.1">
    <property type="nucleotide sequence ID" value="NZ_BMQI01000017.1"/>
</dbReference>
<dbReference type="AlphaFoldDB" id="A0A9X2CBY7"/>
<keyword evidence="3" id="KW-1185">Reference proteome</keyword>
<feature type="transmembrane region" description="Helical" evidence="1">
    <location>
        <begin position="36"/>
        <end position="54"/>
    </location>
</feature>
<gene>
    <name evidence="2" type="ORF">L2749_09155</name>
</gene>
<feature type="transmembrane region" description="Helical" evidence="1">
    <location>
        <begin position="228"/>
        <end position="248"/>
    </location>
</feature>
<feature type="transmembrane region" description="Helical" evidence="1">
    <location>
        <begin position="385"/>
        <end position="406"/>
    </location>
</feature>
<dbReference type="Pfam" id="PF05684">
    <property type="entry name" value="DUF819"/>
    <property type="match status" value="1"/>
</dbReference>
<evidence type="ECO:0000256" key="1">
    <source>
        <dbReference type="SAM" id="Phobius"/>
    </source>
</evidence>
<feature type="transmembrane region" description="Helical" evidence="1">
    <location>
        <begin position="298"/>
        <end position="316"/>
    </location>
</feature>
<feature type="transmembrane region" description="Helical" evidence="1">
    <location>
        <begin position="357"/>
        <end position="379"/>
    </location>
</feature>
<protein>
    <submittedName>
        <fullName evidence="2">DUF819 family protein</fullName>
    </submittedName>
</protein>
<dbReference type="PANTHER" id="PTHR34289">
    <property type="entry name" value="PROTEIN, PUTATIVE (DUF819)-RELATED"/>
    <property type="match status" value="1"/>
</dbReference>
<dbReference type="EMBL" id="JAKILJ010000017">
    <property type="protein sequence ID" value="MCL1105428.1"/>
    <property type="molecule type" value="Genomic_DNA"/>
</dbReference>
<feature type="transmembrane region" description="Helical" evidence="1">
    <location>
        <begin position="164"/>
        <end position="187"/>
    </location>
</feature>
<keyword evidence="1" id="KW-1133">Transmembrane helix</keyword>
<organism evidence="2 3">
    <name type="scientific">Shewanella algicola</name>
    <dbReference type="NCBI Taxonomy" id="640633"/>
    <lineage>
        <taxon>Bacteria</taxon>
        <taxon>Pseudomonadati</taxon>
        <taxon>Pseudomonadota</taxon>
        <taxon>Gammaproteobacteria</taxon>
        <taxon>Alteromonadales</taxon>
        <taxon>Shewanellaceae</taxon>
        <taxon>Shewanella</taxon>
    </lineage>
</organism>
<feature type="transmembrane region" description="Helical" evidence="1">
    <location>
        <begin position="268"/>
        <end position="286"/>
    </location>
</feature>
<feature type="transmembrane region" description="Helical" evidence="1">
    <location>
        <begin position="66"/>
        <end position="83"/>
    </location>
</feature>
<proteinExistence type="predicted"/>
<keyword evidence="1" id="KW-0472">Membrane</keyword>
<evidence type="ECO:0000313" key="3">
    <source>
        <dbReference type="Proteomes" id="UP001139408"/>
    </source>
</evidence>
<accession>A0A9X2CBY7</accession>
<comment type="caution">
    <text evidence="2">The sequence shown here is derived from an EMBL/GenBank/DDBJ whole genome shotgun (WGS) entry which is preliminary data.</text>
</comment>
<feature type="transmembrane region" description="Helical" evidence="1">
    <location>
        <begin position="6"/>
        <end position="24"/>
    </location>
</feature>
<reference evidence="2" key="1">
    <citation type="submission" date="2022-01" db="EMBL/GenBank/DDBJ databases">
        <title>Whole genome-based taxonomy of the Shewanellaceae.</title>
        <authorList>
            <person name="Martin-Rodriguez A.J."/>
        </authorList>
    </citation>
    <scope>NUCLEOTIDE SEQUENCE</scope>
    <source>
        <strain evidence="2">DSM 23803</strain>
    </source>
</reference>
<keyword evidence="1" id="KW-0812">Transmembrane</keyword>
<dbReference type="InterPro" id="IPR008537">
    <property type="entry name" value="DUF819"/>
</dbReference>
<name>A0A9X2CBY7_9GAMM</name>
<dbReference type="PANTHER" id="PTHR34289:SF8">
    <property type="entry name" value="DUF819 DOMAIN-CONTAINING PROTEIN"/>
    <property type="match status" value="1"/>
</dbReference>
<dbReference type="Proteomes" id="UP001139408">
    <property type="component" value="Unassembled WGS sequence"/>
</dbReference>